<evidence type="ECO:0000256" key="1">
    <source>
        <dbReference type="SAM" id="Phobius"/>
    </source>
</evidence>
<dbReference type="Proteomes" id="UP000680839">
    <property type="component" value="Chromosome"/>
</dbReference>
<keyword evidence="1" id="KW-0812">Transmembrane</keyword>
<accession>A0A975NHU2</accession>
<reference evidence="2" key="1">
    <citation type="submission" date="2021-06" db="EMBL/GenBank/DDBJ databases">
        <title>Bradyrhizobium sp. S2-20-1 Genome sequencing.</title>
        <authorList>
            <person name="Jin L."/>
        </authorList>
    </citation>
    <scope>NUCLEOTIDE SEQUENCE</scope>
    <source>
        <strain evidence="2">S2-20-1</strain>
    </source>
</reference>
<name>A0A975NHU2_9BRAD</name>
<gene>
    <name evidence="2" type="ORF">KMZ29_09225</name>
</gene>
<dbReference type="EMBL" id="CP076134">
    <property type="protein sequence ID" value="QWG14811.1"/>
    <property type="molecule type" value="Genomic_DNA"/>
</dbReference>
<dbReference type="AlphaFoldDB" id="A0A975NHU2"/>
<feature type="transmembrane region" description="Helical" evidence="1">
    <location>
        <begin position="45"/>
        <end position="65"/>
    </location>
</feature>
<organism evidence="2 3">
    <name type="scientific">Bradyrhizobium sediminis</name>
    <dbReference type="NCBI Taxonomy" id="2840469"/>
    <lineage>
        <taxon>Bacteria</taxon>
        <taxon>Pseudomonadati</taxon>
        <taxon>Pseudomonadota</taxon>
        <taxon>Alphaproteobacteria</taxon>
        <taxon>Hyphomicrobiales</taxon>
        <taxon>Nitrobacteraceae</taxon>
        <taxon>Bradyrhizobium</taxon>
    </lineage>
</organism>
<dbReference type="RefSeq" id="WP_215623404.1">
    <property type="nucleotide sequence ID" value="NZ_CP076134.1"/>
</dbReference>
<protein>
    <submittedName>
        <fullName evidence="2">Uncharacterized protein</fullName>
    </submittedName>
</protein>
<keyword evidence="1" id="KW-0472">Membrane</keyword>
<sequence>MFSREMAIRMLLIGALLVIARLAVDLTAAAAYVFPEFDVGQKDIAFVIFILAVPCVLILALVRLFQKRLVEAGGLLIICCLPFSFDETLNRQFWKFRIHKSDYQSIMQSDPGPPPKYRVFNWGNRNTRLMGGGVLFEAVVYDEFDNIAWWSPEWGGLRSSPSPEDR</sequence>
<evidence type="ECO:0000313" key="3">
    <source>
        <dbReference type="Proteomes" id="UP000680839"/>
    </source>
</evidence>
<proteinExistence type="predicted"/>
<evidence type="ECO:0000313" key="2">
    <source>
        <dbReference type="EMBL" id="QWG14811.1"/>
    </source>
</evidence>
<keyword evidence="1" id="KW-1133">Transmembrane helix</keyword>